<evidence type="ECO:0000259" key="1">
    <source>
        <dbReference type="Pfam" id="PF08378"/>
    </source>
</evidence>
<dbReference type="EMBL" id="GG745604">
    <property type="protein sequence ID" value="EFD92372.1"/>
    <property type="molecule type" value="Genomic_DNA"/>
</dbReference>
<evidence type="ECO:0000313" key="2">
    <source>
        <dbReference type="EMBL" id="EFD92372.1"/>
    </source>
</evidence>
<dbReference type="AlphaFoldDB" id="D6GWP7"/>
<protein>
    <recommendedName>
        <fullName evidence="1">NERD domain-containing protein</fullName>
    </recommendedName>
</protein>
<organism evidence="2 3">
    <name type="scientific">Candidatus Parvarchaeum acidophilus ARMAN-5</name>
    <dbReference type="NCBI Taxonomy" id="662762"/>
    <lineage>
        <taxon>Archaea</taxon>
        <taxon>Candidatus Parvarchaeota</taxon>
        <taxon>Candidatus Parvarchaeum</taxon>
    </lineage>
</organism>
<dbReference type="GO" id="GO:0003676">
    <property type="term" value="F:nucleic acid binding"/>
    <property type="evidence" value="ECO:0007669"/>
    <property type="project" value="InterPro"/>
</dbReference>
<reference evidence="2 3" key="1">
    <citation type="journal article" date="2010" name="Proc. Natl. Acad. Sci. U.S.A.">
        <title>Enigmatic, ultrasmall, uncultivated Archaea.</title>
        <authorList>
            <person name="Baker B.J."/>
            <person name="Comolli L.R."/>
            <person name="Dick G.J."/>
            <person name="Hauser L.J."/>
            <person name="Hyatt D."/>
            <person name="Dill B.D."/>
            <person name="Land M.L."/>
            <person name="Verberkmoes N.C."/>
            <person name="Hettich R.L."/>
            <person name="Banfield J.F."/>
        </authorList>
    </citation>
    <scope>NUCLEOTIDE SEQUENCE [LARGE SCALE GENOMIC DNA]</scope>
</reference>
<name>D6GWP7_PARA5</name>
<dbReference type="Pfam" id="PF08378">
    <property type="entry name" value="NERD"/>
    <property type="match status" value="1"/>
</dbReference>
<dbReference type="Proteomes" id="UP000009376">
    <property type="component" value="Unassembled WGS sequence"/>
</dbReference>
<gene>
    <name evidence="2" type="ORF">BJBARM5_0916</name>
</gene>
<dbReference type="Gene3D" id="3.40.1350.10">
    <property type="match status" value="1"/>
</dbReference>
<dbReference type="SUPFAM" id="SSF52980">
    <property type="entry name" value="Restriction endonuclease-like"/>
    <property type="match status" value="1"/>
</dbReference>
<proteinExistence type="predicted"/>
<dbReference type="InterPro" id="IPR011335">
    <property type="entry name" value="Restrct_endonuc-II-like"/>
</dbReference>
<dbReference type="InterPro" id="IPR011528">
    <property type="entry name" value="NERD"/>
</dbReference>
<evidence type="ECO:0000313" key="3">
    <source>
        <dbReference type="Proteomes" id="UP000009376"/>
    </source>
</evidence>
<feature type="domain" description="NERD" evidence="1">
    <location>
        <begin position="16"/>
        <end position="84"/>
    </location>
</feature>
<sequence length="146" mass="17575">MAYFYVEPDKKKVDWKKFENDAAEVFEAFDYEVNRDVRFKTTRRFQIDFIASNEKRIFFIDCKDHSYIPPEKEYEFAKMQLLRAKNFKKLKTDSNQKNIIMLVTKYKTNSLLMHKAGIGSILSVDYESLPELLRNIHLYEDELFTF</sequence>
<accession>D6GWP7</accession>
<dbReference type="InterPro" id="IPR011856">
    <property type="entry name" value="tRNA_endonuc-like_dom_sf"/>
</dbReference>